<evidence type="ECO:0000256" key="2">
    <source>
        <dbReference type="SAM" id="MobiDB-lite"/>
    </source>
</evidence>
<sequence length="307" mass="34535">MGIFDIFKQPDAETLARRAAHDERIADIQDSLQRREVPKVIKERLEGVRSGRRPWTATLTPAELLIARSHGLRPIAAISATCWLHYGWSWTEGHAEGWHTALRRLKEEAWTAGANAVLDVKMRTIPLGIENSMDFTLTGTAVRVEGLPPSDDPIVATVPALEFVKLLEADVVPTGLAIGAYYEWLNDWLNNTNLTWAGNIESTRLSELWQHVRQRAHQELRTNARPQGNGVLAHLNFSEMFEREGQNDRKQYLARHIVVATTVDARRGATILHEVRMVVDMHDGRTPLVGTTPHHQSYQSNESEGAI</sequence>
<dbReference type="SUPFAM" id="SSF117782">
    <property type="entry name" value="YbjQ-like"/>
    <property type="match status" value="1"/>
</dbReference>
<evidence type="ECO:0000313" key="3">
    <source>
        <dbReference type="EMBL" id="MCG2632667.1"/>
    </source>
</evidence>
<dbReference type="AlphaFoldDB" id="A0A9X1RJR7"/>
<dbReference type="InterPro" id="IPR002765">
    <property type="entry name" value="UPF0145_YbjQ-like"/>
</dbReference>
<dbReference type="InterPro" id="IPR035439">
    <property type="entry name" value="UPF0145_dom_sf"/>
</dbReference>
<dbReference type="Gene3D" id="3.30.110.70">
    <property type="entry name" value="Hypothetical protein apc22750. Chain B"/>
    <property type="match status" value="1"/>
</dbReference>
<dbReference type="EMBL" id="JAKLTY010000046">
    <property type="protein sequence ID" value="MCG2632667.1"/>
    <property type="molecule type" value="Genomic_DNA"/>
</dbReference>
<proteinExistence type="inferred from homology"/>
<gene>
    <name evidence="3" type="ORF">L6654_39380</name>
</gene>
<protein>
    <submittedName>
        <fullName evidence="3">Heavy metal-binding domain-containing protein</fullName>
    </submittedName>
</protein>
<comment type="caution">
    <text evidence="3">The sequence shown here is derived from an EMBL/GenBank/DDBJ whole genome shotgun (WGS) entry which is preliminary data.</text>
</comment>
<name>A0A9X1RJR7_9BRAD</name>
<comment type="similarity">
    <text evidence="1">Belongs to the UPF0145 family.</text>
</comment>
<reference evidence="3" key="1">
    <citation type="submission" date="2022-01" db="EMBL/GenBank/DDBJ databases">
        <title>Genome sequnece data of strain Bradyrhizobium sp. nov.</title>
        <authorList>
            <person name="Zhang J."/>
        </authorList>
    </citation>
    <scope>NUCLEOTIDE SEQUENCE</scope>
    <source>
        <strain evidence="3">WYCCWR 13023</strain>
    </source>
</reference>
<dbReference type="RefSeq" id="WP_237892013.1">
    <property type="nucleotide sequence ID" value="NZ_JAKLTY010000046.1"/>
</dbReference>
<accession>A0A9X1RJR7</accession>
<dbReference type="Pfam" id="PF01906">
    <property type="entry name" value="YbjQ_1"/>
    <property type="match status" value="1"/>
</dbReference>
<feature type="compositionally biased region" description="Polar residues" evidence="2">
    <location>
        <begin position="293"/>
        <end position="307"/>
    </location>
</feature>
<evidence type="ECO:0000256" key="1">
    <source>
        <dbReference type="ARBA" id="ARBA00010751"/>
    </source>
</evidence>
<organism evidence="3 4">
    <name type="scientific">Bradyrhizobium zhengyangense</name>
    <dbReference type="NCBI Taxonomy" id="2911009"/>
    <lineage>
        <taxon>Bacteria</taxon>
        <taxon>Pseudomonadati</taxon>
        <taxon>Pseudomonadota</taxon>
        <taxon>Alphaproteobacteria</taxon>
        <taxon>Hyphomicrobiales</taxon>
        <taxon>Nitrobacteraceae</taxon>
        <taxon>Bradyrhizobium</taxon>
    </lineage>
</organism>
<feature type="region of interest" description="Disordered" evidence="2">
    <location>
        <begin position="285"/>
        <end position="307"/>
    </location>
</feature>
<evidence type="ECO:0000313" key="4">
    <source>
        <dbReference type="Proteomes" id="UP001139054"/>
    </source>
</evidence>
<dbReference type="Proteomes" id="UP001139054">
    <property type="component" value="Unassembled WGS sequence"/>
</dbReference>